<accession>A0AAV9IHN2</accession>
<organism evidence="1 2">
    <name type="scientific">Galdieria yellowstonensis</name>
    <dbReference type="NCBI Taxonomy" id="3028027"/>
    <lineage>
        <taxon>Eukaryota</taxon>
        <taxon>Rhodophyta</taxon>
        <taxon>Bangiophyceae</taxon>
        <taxon>Galdieriales</taxon>
        <taxon>Galdieriaceae</taxon>
        <taxon>Galdieria</taxon>
    </lineage>
</organism>
<dbReference type="Proteomes" id="UP001300502">
    <property type="component" value="Unassembled WGS sequence"/>
</dbReference>
<comment type="caution">
    <text evidence="1">The sequence shown here is derived from an EMBL/GenBank/DDBJ whole genome shotgun (WGS) entry which is preliminary data.</text>
</comment>
<proteinExistence type="predicted"/>
<gene>
    <name evidence="1" type="ORF">GAYE_SCF26G4617</name>
</gene>
<dbReference type="AlphaFoldDB" id="A0AAV9IHN2"/>
<protein>
    <submittedName>
        <fullName evidence="1">Uncharacterized protein</fullName>
    </submittedName>
</protein>
<evidence type="ECO:0000313" key="1">
    <source>
        <dbReference type="EMBL" id="KAK4526701.1"/>
    </source>
</evidence>
<dbReference type="EMBL" id="JANCYU010000042">
    <property type="protein sequence ID" value="KAK4526701.1"/>
    <property type="molecule type" value="Genomic_DNA"/>
</dbReference>
<sequence>MGELSIFCLTLAENMSTLSIECNSSSNMEFAVKNVPAFVLQLTILLMIYTQEMLGNYSMSKYLSSHGIYLHEVENSYGPGVLIRISDAMQSSSISCEGEPSSEQVSLEAVSNSSRKQETYLIGISLKCYDDSSCAMSREIIKEEVAKVLYPVSSQCDLEESVVAVIQLI</sequence>
<keyword evidence="2" id="KW-1185">Reference proteome</keyword>
<evidence type="ECO:0000313" key="2">
    <source>
        <dbReference type="Proteomes" id="UP001300502"/>
    </source>
</evidence>
<reference evidence="1 2" key="1">
    <citation type="submission" date="2022-07" db="EMBL/GenBank/DDBJ databases">
        <title>Genome-wide signatures of adaptation to extreme environments.</title>
        <authorList>
            <person name="Cho C.H."/>
            <person name="Yoon H.S."/>
        </authorList>
    </citation>
    <scope>NUCLEOTIDE SEQUENCE [LARGE SCALE GENOMIC DNA]</scope>
    <source>
        <strain evidence="1 2">108.79 E11</strain>
    </source>
</reference>
<name>A0AAV9IHN2_9RHOD</name>